<keyword evidence="7" id="KW-1185">Reference proteome</keyword>
<protein>
    <submittedName>
        <fullName evidence="6">Heat shock protein Hsp20</fullName>
    </submittedName>
</protein>
<dbReference type="InterPro" id="IPR008978">
    <property type="entry name" value="HSP20-like_chaperone"/>
</dbReference>
<evidence type="ECO:0000256" key="3">
    <source>
        <dbReference type="RuleBase" id="RU003616"/>
    </source>
</evidence>
<proteinExistence type="inferred from homology"/>
<dbReference type="GO" id="GO:0009408">
    <property type="term" value="P:response to heat"/>
    <property type="evidence" value="ECO:0007669"/>
    <property type="project" value="InterPro"/>
</dbReference>
<dbReference type="CDD" id="cd06464">
    <property type="entry name" value="ACD_sHsps-like"/>
    <property type="match status" value="1"/>
</dbReference>
<feature type="domain" description="CS" evidence="5">
    <location>
        <begin position="33"/>
        <end position="135"/>
    </location>
</feature>
<dbReference type="Gene3D" id="2.60.40.790">
    <property type="match status" value="1"/>
</dbReference>
<dbReference type="InterPro" id="IPR007052">
    <property type="entry name" value="CS_dom"/>
</dbReference>
<comment type="similarity">
    <text evidence="2 3">Belongs to the small heat shock protein (HSP20) family.</text>
</comment>
<organism evidence="6 7">
    <name type="scientific">Desulfonatronospira thiodismutans ASO3-1</name>
    <dbReference type="NCBI Taxonomy" id="555779"/>
    <lineage>
        <taxon>Bacteria</taxon>
        <taxon>Pseudomonadati</taxon>
        <taxon>Thermodesulfobacteriota</taxon>
        <taxon>Desulfovibrionia</taxon>
        <taxon>Desulfovibrionales</taxon>
        <taxon>Desulfonatronovibrionaceae</taxon>
        <taxon>Desulfonatronospira</taxon>
    </lineage>
</organism>
<evidence type="ECO:0000259" key="4">
    <source>
        <dbReference type="PROSITE" id="PS01031"/>
    </source>
</evidence>
<keyword evidence="1 6" id="KW-0346">Stress response</keyword>
<reference evidence="6" key="1">
    <citation type="submission" date="2010-05" db="EMBL/GenBank/DDBJ databases">
        <title>The draft genome of Desulfonatronospira thiodismutans ASO3-1.</title>
        <authorList>
            <consortium name="US DOE Joint Genome Institute (JGI-PGF)"/>
            <person name="Lucas S."/>
            <person name="Copeland A."/>
            <person name="Lapidus A."/>
            <person name="Cheng J.-F."/>
            <person name="Bruce D."/>
            <person name="Goodwin L."/>
            <person name="Pitluck S."/>
            <person name="Chertkov O."/>
            <person name="Brettin T."/>
            <person name="Detter J.C."/>
            <person name="Han C."/>
            <person name="Land M.L."/>
            <person name="Hauser L."/>
            <person name="Kyrpides N."/>
            <person name="Mikhailova N."/>
            <person name="Muyzer G."/>
            <person name="Woyke T."/>
        </authorList>
    </citation>
    <scope>NUCLEOTIDE SEQUENCE [LARGE SCALE GENOMIC DNA]</scope>
    <source>
        <strain evidence="6">ASO3-1</strain>
    </source>
</reference>
<dbReference type="OrthoDB" id="189458at2"/>
<gene>
    <name evidence="6" type="ORF">Dthio_PD2303</name>
</gene>
<dbReference type="AlphaFoldDB" id="D6SQ86"/>
<feature type="domain" description="SHSP" evidence="4">
    <location>
        <begin position="29"/>
        <end position="137"/>
    </location>
</feature>
<dbReference type="PANTHER" id="PTHR46733">
    <property type="entry name" value="26.5 KDA HEAT SHOCK PROTEIN, MITOCHONDRIAL"/>
    <property type="match status" value="1"/>
</dbReference>
<dbReference type="EMBL" id="ACJN02000002">
    <property type="protein sequence ID" value="EFI34912.1"/>
    <property type="molecule type" value="Genomic_DNA"/>
</dbReference>
<dbReference type="PANTHER" id="PTHR46733:SF4">
    <property type="entry name" value="HEAT SHOCK PROTEIN 21, CHLOROPLASTIC"/>
    <property type="match status" value="1"/>
</dbReference>
<dbReference type="PROSITE" id="PS01031">
    <property type="entry name" value="SHSP"/>
    <property type="match status" value="1"/>
</dbReference>
<evidence type="ECO:0000256" key="1">
    <source>
        <dbReference type="ARBA" id="ARBA00023016"/>
    </source>
</evidence>
<dbReference type="InterPro" id="IPR002068">
    <property type="entry name" value="A-crystallin/Hsp20_dom"/>
</dbReference>
<comment type="caution">
    <text evidence="6">The sequence shown here is derived from an EMBL/GenBank/DDBJ whole genome shotgun (WGS) entry which is preliminary data.</text>
</comment>
<dbReference type="Pfam" id="PF00011">
    <property type="entry name" value="HSP20"/>
    <property type="match status" value="1"/>
</dbReference>
<evidence type="ECO:0000313" key="7">
    <source>
        <dbReference type="Proteomes" id="UP000005496"/>
    </source>
</evidence>
<evidence type="ECO:0000313" key="6">
    <source>
        <dbReference type="EMBL" id="EFI34912.1"/>
    </source>
</evidence>
<accession>D6SQ86</accession>
<dbReference type="Proteomes" id="UP000005496">
    <property type="component" value="Unassembled WGS sequence"/>
</dbReference>
<evidence type="ECO:0000259" key="5">
    <source>
        <dbReference type="PROSITE" id="PS51203"/>
    </source>
</evidence>
<dbReference type="eggNOG" id="COG0071">
    <property type="taxonomic scope" value="Bacteria"/>
</dbReference>
<name>D6SQ86_9BACT</name>
<evidence type="ECO:0000256" key="2">
    <source>
        <dbReference type="PROSITE-ProRule" id="PRU00285"/>
    </source>
</evidence>
<dbReference type="InterPro" id="IPR044587">
    <property type="entry name" value="HSP21-like"/>
</dbReference>
<dbReference type="PROSITE" id="PS51203">
    <property type="entry name" value="CS"/>
    <property type="match status" value="1"/>
</dbReference>
<sequence length="137" mass="15647">MVIDLSSFYNVPRQMDRFFDEIWKPSMISQRRNAYPPVNISEDVSNIYVHLEMPGVDIEDVDITLSDGSLVIKGNRKHDTGNYYRQERPAGLFQRVINLNVPVDADKVKARMKDGILDIVVPKAEEAKPKKVSIEAE</sequence>
<dbReference type="RefSeq" id="WP_008870226.1">
    <property type="nucleotide sequence ID" value="NZ_ACJN02000002.1"/>
</dbReference>
<dbReference type="SUPFAM" id="SSF49764">
    <property type="entry name" value="HSP20-like chaperones"/>
    <property type="match status" value="1"/>
</dbReference>